<sequence>MAKSKQIDSKTPRKEDILHQTLPPKLARKHTSSDKATPAKRKRVSQKEKRLATDNAEPPVRYVKQTDYINARKQHFDEKRASRDEAADKQVQDNAFRDVKARVCNVERSTHDNQASTSDGSSESEPIINDPTLIHDLGLYRNQVEHTTYLSRLEHKYVEPLKEAYPPLDHWASESLEATRYWNERRRYTPLKDGRELRWIPVPVMQLDRSKMTVVRPDESIIFYDAANPAKPILCIIRDFVRDEEVVKALGVLSMRATIERRDVRRDDPGFMVNVGYTAGPIDNRGFATAQNMHSKKKAASEAGKQQDLEDGGWLALLWNIMLSSLPRVITKDYDDCMAKLDVPRMATFQKDAYEVKLGKYTYQFTEGHLAPSAGVTAFNYQKETHTDKNANRYMISFTCHSSADPASGGNFYLAKYGILVEQASNTCVAWLTKDAHGTTVANPVPGRQNYGVSFDLPLKLAAAKKNSERKEAGKVEEGAGKEE</sequence>
<feature type="compositionally biased region" description="Polar residues" evidence="1">
    <location>
        <begin position="112"/>
        <end position="124"/>
    </location>
</feature>
<dbReference type="GeneID" id="19241634"/>
<dbReference type="HOGENOM" id="CLU_563849_0_0_1"/>
<gene>
    <name evidence="2" type="ORF">EPUS_06741</name>
</gene>
<proteinExistence type="predicted"/>
<dbReference type="RefSeq" id="XP_007803410.1">
    <property type="nucleotide sequence ID" value="XM_007805219.1"/>
</dbReference>
<accession>U1GGP9</accession>
<reference evidence="3" key="1">
    <citation type="journal article" date="2014" name="BMC Genomics">
        <title>Genome characteristics reveal the impact of lichenization on lichen-forming fungus Endocarpon pusillum Hedwig (Verrucariales, Ascomycota).</title>
        <authorList>
            <person name="Wang Y.-Y."/>
            <person name="Liu B."/>
            <person name="Zhang X.-Y."/>
            <person name="Zhou Q.-M."/>
            <person name="Zhang T."/>
            <person name="Li H."/>
            <person name="Yu Y.-F."/>
            <person name="Zhang X.-L."/>
            <person name="Hao X.-Y."/>
            <person name="Wang M."/>
            <person name="Wang L."/>
            <person name="Wei J.-C."/>
        </authorList>
    </citation>
    <scope>NUCLEOTIDE SEQUENCE [LARGE SCALE GENOMIC DNA]</scope>
    <source>
        <strain evidence="3">Z07020 / HMAS-L-300199</strain>
    </source>
</reference>
<protein>
    <submittedName>
        <fullName evidence="2">Uncharacterized protein</fullName>
    </submittedName>
</protein>
<dbReference type="AlphaFoldDB" id="U1GGP9"/>
<dbReference type="Proteomes" id="UP000019373">
    <property type="component" value="Unassembled WGS sequence"/>
</dbReference>
<evidence type="ECO:0000256" key="1">
    <source>
        <dbReference type="SAM" id="MobiDB-lite"/>
    </source>
</evidence>
<feature type="compositionally biased region" description="Basic and acidic residues" evidence="1">
    <location>
        <begin position="466"/>
        <end position="484"/>
    </location>
</feature>
<feature type="region of interest" description="Disordered" evidence="1">
    <location>
        <begin position="465"/>
        <end position="484"/>
    </location>
</feature>
<name>U1GGP9_ENDPU</name>
<dbReference type="eggNOG" id="ENOG502SNZA">
    <property type="taxonomic scope" value="Eukaryota"/>
</dbReference>
<feature type="region of interest" description="Disordered" evidence="1">
    <location>
        <begin position="105"/>
        <end position="128"/>
    </location>
</feature>
<dbReference type="EMBL" id="KE721277">
    <property type="protein sequence ID" value="ERF70956.1"/>
    <property type="molecule type" value="Genomic_DNA"/>
</dbReference>
<feature type="compositionally biased region" description="Basic and acidic residues" evidence="1">
    <location>
        <begin position="1"/>
        <end position="18"/>
    </location>
</feature>
<dbReference type="OrthoDB" id="4540818at2759"/>
<evidence type="ECO:0000313" key="2">
    <source>
        <dbReference type="EMBL" id="ERF70956.1"/>
    </source>
</evidence>
<evidence type="ECO:0000313" key="3">
    <source>
        <dbReference type="Proteomes" id="UP000019373"/>
    </source>
</evidence>
<organism evidence="2 3">
    <name type="scientific">Endocarpon pusillum (strain Z07020 / HMAS-L-300199)</name>
    <name type="common">Lichen-forming fungus</name>
    <dbReference type="NCBI Taxonomy" id="1263415"/>
    <lineage>
        <taxon>Eukaryota</taxon>
        <taxon>Fungi</taxon>
        <taxon>Dikarya</taxon>
        <taxon>Ascomycota</taxon>
        <taxon>Pezizomycotina</taxon>
        <taxon>Eurotiomycetes</taxon>
        <taxon>Chaetothyriomycetidae</taxon>
        <taxon>Verrucariales</taxon>
        <taxon>Verrucariaceae</taxon>
        <taxon>Endocarpon</taxon>
    </lineage>
</organism>
<keyword evidence="3" id="KW-1185">Reference proteome</keyword>
<dbReference type="OMA" id="ASYGIMM"/>
<feature type="region of interest" description="Disordered" evidence="1">
    <location>
        <begin position="1"/>
        <end position="69"/>
    </location>
</feature>